<dbReference type="OrthoDB" id="10601101at2759"/>
<keyword evidence="2" id="KW-1133">Transmembrane helix</keyword>
<evidence type="ECO:0000313" key="4">
    <source>
        <dbReference type="Proteomes" id="UP000030750"/>
    </source>
</evidence>
<feature type="transmembrane region" description="Helical" evidence="2">
    <location>
        <begin position="68"/>
        <end position="86"/>
    </location>
</feature>
<feature type="compositionally biased region" description="Gly residues" evidence="1">
    <location>
        <begin position="411"/>
        <end position="423"/>
    </location>
</feature>
<feature type="region of interest" description="Disordered" evidence="1">
    <location>
        <begin position="368"/>
        <end position="423"/>
    </location>
</feature>
<name>U6LE47_9EIME</name>
<evidence type="ECO:0000256" key="2">
    <source>
        <dbReference type="SAM" id="Phobius"/>
    </source>
</evidence>
<proteinExistence type="predicted"/>
<dbReference type="AlphaFoldDB" id="U6LE47"/>
<dbReference type="Proteomes" id="UP000030750">
    <property type="component" value="Unassembled WGS sequence"/>
</dbReference>
<protein>
    <submittedName>
        <fullName evidence="3">Uncharacterized protein</fullName>
    </submittedName>
</protein>
<evidence type="ECO:0000256" key="1">
    <source>
        <dbReference type="SAM" id="MobiDB-lite"/>
    </source>
</evidence>
<sequence>MAVAEDRIGDLPLASSDPTSLKANFGDVPDEVASLGDGVLRASTHVNAEEGGKEKQLYGKLNVKPVRALWAALATALSLVVVAFLVRQCFAALQAQRHNTTLRQLAEAPETSSEPDVCQDQGLDLANRVLSRTDRWLSASSCEHALFKVGHLIVSARVNVPNKDSCPILSLELQTARSYLAATVLQATEDTPVKVMRTTTLPHSPSAASVLLRIRAATGREAAVTPLLVLKWADDFLRGGRVLRMFTGCGGMSVSKQALADKLWSTWDYLETFLLTAAKSGEKTAATWKVAGIGGTKDATAVLKVRIVGQRERKKLEQARGVDATGMKSLLRTGGEESDARQVEEKLVAPQTKRGSFVLTSVGTLGVRPRTASAPGPRSTVDSARTYSTVDAPFPDGVGQPAASSELADHGAGGTTLGLGPGA</sequence>
<gene>
    <name evidence="3" type="ORF">EBH_0023910</name>
</gene>
<organism evidence="3 4">
    <name type="scientific">Eimeria brunetti</name>
    <dbReference type="NCBI Taxonomy" id="51314"/>
    <lineage>
        <taxon>Eukaryota</taxon>
        <taxon>Sar</taxon>
        <taxon>Alveolata</taxon>
        <taxon>Apicomplexa</taxon>
        <taxon>Conoidasida</taxon>
        <taxon>Coccidia</taxon>
        <taxon>Eucoccidiorida</taxon>
        <taxon>Eimeriorina</taxon>
        <taxon>Eimeriidae</taxon>
        <taxon>Eimeria</taxon>
    </lineage>
</organism>
<dbReference type="VEuPathDB" id="ToxoDB:EBH_0023910"/>
<accession>U6LE47</accession>
<reference evidence="3" key="1">
    <citation type="submission" date="2013-10" db="EMBL/GenBank/DDBJ databases">
        <title>Genomic analysis of the causative agents of coccidiosis in chickens.</title>
        <authorList>
            <person name="Reid A.J."/>
            <person name="Blake D."/>
            <person name="Billington K."/>
            <person name="Browne H."/>
            <person name="Dunn M."/>
            <person name="Hung S."/>
            <person name="Kawahara F."/>
            <person name="Miranda-Saavedra D."/>
            <person name="Mourier T."/>
            <person name="Nagra H."/>
            <person name="Otto T.D."/>
            <person name="Rawlings N."/>
            <person name="Sanchez A."/>
            <person name="Sanders M."/>
            <person name="Subramaniam C."/>
            <person name="Tay Y."/>
            <person name="Dear P."/>
            <person name="Doerig C."/>
            <person name="Gruber A."/>
            <person name="Parkinson J."/>
            <person name="Shirley M."/>
            <person name="Wan K.L."/>
            <person name="Berriman M."/>
            <person name="Tomley F."/>
            <person name="Pain A."/>
        </authorList>
    </citation>
    <scope>NUCLEOTIDE SEQUENCE [LARGE SCALE GENOMIC DNA]</scope>
    <source>
        <strain evidence="3">Houghton</strain>
    </source>
</reference>
<keyword evidence="2" id="KW-0472">Membrane</keyword>
<dbReference type="EMBL" id="HG710274">
    <property type="protein sequence ID" value="CDJ46055.1"/>
    <property type="molecule type" value="Genomic_DNA"/>
</dbReference>
<reference evidence="3" key="2">
    <citation type="submission" date="2013-10" db="EMBL/GenBank/DDBJ databases">
        <authorList>
            <person name="Aslett M."/>
        </authorList>
    </citation>
    <scope>NUCLEOTIDE SEQUENCE [LARGE SCALE GENOMIC DNA]</scope>
    <source>
        <strain evidence="3">Houghton</strain>
    </source>
</reference>
<evidence type="ECO:0000313" key="3">
    <source>
        <dbReference type="EMBL" id="CDJ46055.1"/>
    </source>
</evidence>
<feature type="compositionally biased region" description="Polar residues" evidence="1">
    <location>
        <begin position="380"/>
        <end position="389"/>
    </location>
</feature>
<keyword evidence="4" id="KW-1185">Reference proteome</keyword>
<keyword evidence="2" id="KW-0812">Transmembrane</keyword>